<proteinExistence type="predicted"/>
<evidence type="ECO:0000256" key="2">
    <source>
        <dbReference type="SAM" id="MobiDB-lite"/>
    </source>
</evidence>
<evidence type="ECO:0000256" key="1">
    <source>
        <dbReference type="SAM" id="Coils"/>
    </source>
</evidence>
<reference evidence="3 4" key="1">
    <citation type="submission" date="2024-04" db="EMBL/GenBank/DDBJ databases">
        <authorList>
            <person name="Fracassetti M."/>
        </authorList>
    </citation>
    <scope>NUCLEOTIDE SEQUENCE [LARGE SCALE GENOMIC DNA]</scope>
</reference>
<feature type="region of interest" description="Disordered" evidence="2">
    <location>
        <begin position="72"/>
        <end position="104"/>
    </location>
</feature>
<dbReference type="EMBL" id="OZ034819">
    <property type="protein sequence ID" value="CAL1393678.1"/>
    <property type="molecule type" value="Genomic_DNA"/>
</dbReference>
<keyword evidence="1" id="KW-0175">Coiled coil</keyword>
<feature type="coiled-coil region" evidence="1">
    <location>
        <begin position="164"/>
        <end position="216"/>
    </location>
</feature>
<protein>
    <submittedName>
        <fullName evidence="3">Uncharacterized protein</fullName>
    </submittedName>
</protein>
<evidence type="ECO:0000313" key="4">
    <source>
        <dbReference type="Proteomes" id="UP001497516"/>
    </source>
</evidence>
<keyword evidence="4" id="KW-1185">Reference proteome</keyword>
<gene>
    <name evidence="3" type="ORF">LTRI10_LOCUS34238</name>
</gene>
<accession>A0AAV2F5Z7</accession>
<dbReference type="AlphaFoldDB" id="A0AAV2F5Z7"/>
<sequence length="236" mass="26906">MHYQELGPARARKTPPENINIDDWTRLCDHFESAEFKRQSIANIQNKGKQTYAHTTGGKSCSQRMFEIEKAKHAAADDTTENNDDSGEVENSSQPSNVVEEEPKELRVYADTHKKLDGSWEEMRRIHLEAVEQGNPLSGAKLVRRVLQKAPSYVRKEDLISEREKELEARLETSLADADKQRQEFEDKIKSQQDQIEKQEEKIRGHKVTIDALQASQDSLKEYVESLAAKINGGNT</sequence>
<evidence type="ECO:0000313" key="3">
    <source>
        <dbReference type="EMBL" id="CAL1393678.1"/>
    </source>
</evidence>
<name>A0AAV2F5Z7_9ROSI</name>
<dbReference type="Proteomes" id="UP001497516">
    <property type="component" value="Chromosome 6"/>
</dbReference>
<organism evidence="3 4">
    <name type="scientific">Linum trigynum</name>
    <dbReference type="NCBI Taxonomy" id="586398"/>
    <lineage>
        <taxon>Eukaryota</taxon>
        <taxon>Viridiplantae</taxon>
        <taxon>Streptophyta</taxon>
        <taxon>Embryophyta</taxon>
        <taxon>Tracheophyta</taxon>
        <taxon>Spermatophyta</taxon>
        <taxon>Magnoliopsida</taxon>
        <taxon>eudicotyledons</taxon>
        <taxon>Gunneridae</taxon>
        <taxon>Pentapetalae</taxon>
        <taxon>rosids</taxon>
        <taxon>fabids</taxon>
        <taxon>Malpighiales</taxon>
        <taxon>Linaceae</taxon>
        <taxon>Linum</taxon>
    </lineage>
</organism>
<feature type="compositionally biased region" description="Acidic residues" evidence="2">
    <location>
        <begin position="78"/>
        <end position="88"/>
    </location>
</feature>